<dbReference type="SUPFAM" id="SSF51735">
    <property type="entry name" value="NAD(P)-binding Rossmann-fold domains"/>
    <property type="match status" value="1"/>
</dbReference>
<dbReference type="InterPro" id="IPR001242">
    <property type="entry name" value="Condensation_dom"/>
</dbReference>
<feature type="domain" description="Carrier" evidence="5">
    <location>
        <begin position="913"/>
        <end position="989"/>
    </location>
</feature>
<dbReference type="CDD" id="cd05235">
    <property type="entry name" value="SDR_e1"/>
    <property type="match status" value="1"/>
</dbReference>
<dbReference type="InterPro" id="IPR013120">
    <property type="entry name" value="FAR_NAD-bd"/>
</dbReference>
<dbReference type="FunFam" id="3.40.50.980:FF:000001">
    <property type="entry name" value="Non-ribosomal peptide synthetase"/>
    <property type="match status" value="1"/>
</dbReference>
<dbReference type="Gene3D" id="3.30.559.30">
    <property type="entry name" value="Nonribosomal peptide synthetase, condensation domain"/>
    <property type="match status" value="2"/>
</dbReference>
<dbReference type="GO" id="GO:0044550">
    <property type="term" value="P:secondary metabolite biosynthetic process"/>
    <property type="evidence" value="ECO:0007669"/>
    <property type="project" value="TreeGrafter"/>
</dbReference>
<keyword evidence="1" id="KW-0596">Phosphopantetheine</keyword>
<protein>
    <submittedName>
        <fullName evidence="6">Nonribosomal peptide synthase atnA</fullName>
    </submittedName>
</protein>
<name>A0A9P5BPC4_COLSI</name>
<comment type="caution">
    <text evidence="6">The sequence shown here is derived from an EMBL/GenBank/DDBJ whole genome shotgun (WGS) entry which is preliminary data.</text>
</comment>
<dbReference type="GO" id="GO:0016874">
    <property type="term" value="F:ligase activity"/>
    <property type="evidence" value="ECO:0007669"/>
    <property type="project" value="UniProtKB-KW"/>
</dbReference>
<dbReference type="Pfam" id="PF00668">
    <property type="entry name" value="Condensation"/>
    <property type="match status" value="1"/>
</dbReference>
<feature type="domain" description="Carrier" evidence="5">
    <location>
        <begin position="2010"/>
        <end position="2095"/>
    </location>
</feature>
<evidence type="ECO:0000313" key="6">
    <source>
        <dbReference type="EMBL" id="KAF4847162.1"/>
    </source>
</evidence>
<dbReference type="PANTHER" id="PTHR45527:SF1">
    <property type="entry name" value="FATTY ACID SYNTHASE"/>
    <property type="match status" value="1"/>
</dbReference>
<dbReference type="InterPro" id="IPR036736">
    <property type="entry name" value="ACP-like_sf"/>
</dbReference>
<reference evidence="6" key="1">
    <citation type="submission" date="2019-06" db="EMBL/GenBank/DDBJ databases">
        <authorList>
            <person name="Gan P."/>
            <person name="Shirasu K."/>
        </authorList>
    </citation>
    <scope>NUCLEOTIDE SEQUENCE [LARGE SCALE GENOMIC DNA]</scope>
    <source>
        <strain evidence="6">CAD2</strain>
    </source>
</reference>
<sequence>MLSSDGKWKLAPRLHSVKFVFDAPIPADAPAPEEFVFDSPFSSGTPGIPKKFTFKSPGSMKDGQNEASDIEGLSASSQRSVTEVTEDEITIHSNKPSQKVTCEKTQNPIESFKSPVLHVRGPCFDLSNVERPIESVVCAAWALVLSSQNATQAVCFGLNSSIAEHGSKSISSVDVSVATNHTSNIADFLEYVEQSMNRNSADSGKGFTTKSHLRTNVYLVESQYIVPPFNSTKYDFVLECHMNGTEIALAATFNHEVVSRTSVRFLLNDLENVLWQLSSSVGEVQKLEDIQIPGPASQRHLVQLNRPLERRENVFIDDLVANQAKLHPSAEAICAWDAGLSYGQLLQYADRLGNSLTDLGVTRGTFVPIIFEKCAYSIIAILGVLRAGGAVVALDPSLPAARLEMIIEDVKASVVISSAKSLHQIPSHISPNKRMVIDKLFIERLPLATPARSSSVSRDVDDALYVVFTSGSTGKPKGVVVTHAAFASSAKGFSKAIYLDSPSSRVLQYSSFSFDISMLEIFTSLMAGACLCIPCEEQRMNDLTACISSMNVNWAMLTPSVASLISPEDVPSLDVLCLVGEALPQAVADTWADHVKTINAYGPAECSALTIVSEPRVRGVKSISIGRPANCAVWIVNENGHLAPFNAVGEIVIEGPPVARGYLGDDVKTKEVFLDDPEFLRGVVRHPGRCYRTGDLGRMNPDGSIDFLGRKDSQVKINGQRVELGEIEHQLKKLFCGAQSSFAMVNAPAWDVAVELLQPSGTQTTVLSAFVACSKSMIQNHESLSLLVHEAEPAWMEVKFLSAQALIELAERLPTYMVPKTVVPCHKLPLSPSGKIDRKTLRNLGNNMTLQQLMSSPSQGNPPTPRVAITEPDPLEINVIEDEQDSSEGQMTLLSESIPASESSMPLSSTSDTALNPVEVVLRKAWGKVLSLPEDSITAEDDFFRLGGDSIGAIKVVAACRQLALQINVASIFKNSVLRQMALVCKRTAADKANIASNQYNPYQLVDQSNLAELREEVSFQCEVQPDDVEDMYPCTHMQEGLMAVNLTRPGSYTGRWIHPLPQAIDLARFKRSWEDIHATSPILRTRFATTASAGSLQAIIKGHVQWLTSDDLEKYLANDDANPMFPGDSLNRFALVTDVNGVVTFVWTIHHMLYDGWSLAMLCNRLNETYHGRAVKPATDYRKFISYTQQLEFRQSSDYWQRELSECPQSTFPAAPRPGHQSFARAVVRDSLIIDVDTASGVTMSTVVRAAWALMISHFSESDDVLFGATVSGRNAPLEDIDNIEGPTIATVPVRVSISKSSTVLKFLRQVQDQATAMIPFEQAGIQQIKSLNEDTKRGCGFQNLLVVQAGDGWDENGPGPLGKPIYREEFTTFPVTCEVWLQPGKVEFATHVDEEATTRVFVAEAIETVKIIMTQLSWATCSTKADCELSRLAYDMLPAEIDGRTRRGDVLPVKISATINDLISEQSTAHPGKEAVTSTLDTLSYDSLETMSSALAMHLKSVGVATTDFVPLCFEKSVWTVVAMLAVLKAGAAFVPLDPDQPISRLRAIMSEIKAKVAIVSAFHYKATDLGIATTVVADRSSLGVLLQSKTTGFARLSNPENPAYVIFTSGSTGTPKGVVISHSAFASGATAHGKALGISSDHRVLQFSSYTFDASLFEILTTLIHGGTVCVPTENQRVEGILDFVKETNVSLSLLTPSVARLLAPSSVPSLKTLILGGEAPDEPLIARWLDSGAQVFNAYGPSECSVIATVQACAIGAEARTIGYPVGCSCWVVDADDVNALVADGEVGELLIEGPTLANGYLDDLQTSVSFIDSSIWEKGTRLYKTGDLVQRTKDGSFIYHGRKDFQIKINGQRVELGDIESHLSACRFVKRGVVIFPSSGPLAKQLVGVLDMEEDEKDDDNDDDRDDDRDDDKRNTDSLVYRDRIRYRAKALEDIKQELSERVPSIMVPRHWVDVEKMSTEGFPLSIAGKANRKLILSWIEEMSAPDARAIDGPAVADCATPDITSDEVLAYELASKIFSLLPRESFHLQRGISDRFADLLLHSSGLDSLNMMSIMHFVRSKYQVRVSIQLLMDERTSIRSLAAFIAGTIAENKTKSRAPTQSVLRGIDIMTLIKRQETELLRWQHMPDYLPKRPARSAKLTIFLTGANGYLGTQILRRLLEREDVKRVITLVRGNSIDTARKRVIEAARRGLWWTNFHGEKLEVWKGDLGMPNLGLTDGEWNTLADGNSIDIVIHNGAIVNWNKSYAALEAVNVRSTVQLTALAIQNPHLKFTYISGGRQCRSADELDEDVARELSEAMGYSQSKFVAEVLVKRAAERCPPGERNIAVFKPGLIIGTPTEGVANTDDYIWRLTAASIDVGAYNCDDDSAWLHLSDAATTAEAAVCTAFSPASLHKAVVHHEDGMTWGAFWSLIQNMGFSIRSMPASQWLPLLRRDITSRNEGHPLWPLAHLMEDGSMEWDVRVQEQREAPLRLKVAVKRNVEFLVRAGFLSTGGVVAETTHVKRGPFSRASSREGWGVAK</sequence>
<keyword evidence="7" id="KW-1185">Reference proteome</keyword>
<proteinExistence type="predicted"/>
<dbReference type="InterPro" id="IPR010071">
    <property type="entry name" value="AA_adenyl_dom"/>
</dbReference>
<dbReference type="InterPro" id="IPR009081">
    <property type="entry name" value="PP-bd_ACP"/>
</dbReference>
<dbReference type="InterPro" id="IPR000873">
    <property type="entry name" value="AMP-dep_synth/lig_dom"/>
</dbReference>
<dbReference type="SUPFAM" id="SSF52777">
    <property type="entry name" value="CoA-dependent acyltransferases"/>
    <property type="match status" value="3"/>
</dbReference>
<accession>A0A9P5BPC4</accession>
<feature type="region of interest" description="Disordered" evidence="4">
    <location>
        <begin position="1896"/>
        <end position="1920"/>
    </location>
</feature>
<dbReference type="InterPro" id="IPR020845">
    <property type="entry name" value="AMP-binding_CS"/>
</dbReference>
<feature type="compositionally biased region" description="Acidic residues" evidence="4">
    <location>
        <begin position="1896"/>
        <end position="1915"/>
    </location>
</feature>
<dbReference type="Pfam" id="PF07993">
    <property type="entry name" value="NAD_binding_4"/>
    <property type="match status" value="1"/>
</dbReference>
<dbReference type="InterPro" id="IPR010080">
    <property type="entry name" value="Thioester_reductase-like_dom"/>
</dbReference>
<dbReference type="NCBIfam" id="TIGR01733">
    <property type="entry name" value="AA-adenyl-dom"/>
    <property type="match status" value="2"/>
</dbReference>
<evidence type="ECO:0000256" key="1">
    <source>
        <dbReference type="ARBA" id="ARBA00022450"/>
    </source>
</evidence>
<dbReference type="FunFam" id="3.30.300.30:FF:000015">
    <property type="entry name" value="Nonribosomal peptide synthase SidD"/>
    <property type="match status" value="2"/>
</dbReference>
<dbReference type="CDD" id="cd19545">
    <property type="entry name" value="FUM14_C_NRPS-like"/>
    <property type="match status" value="1"/>
</dbReference>
<dbReference type="Gene3D" id="3.30.559.10">
    <property type="entry name" value="Chloramphenicol acetyltransferase-like domain"/>
    <property type="match status" value="1"/>
</dbReference>
<dbReference type="InterPro" id="IPR045851">
    <property type="entry name" value="AMP-bd_C_sf"/>
</dbReference>
<dbReference type="Gene3D" id="3.40.50.720">
    <property type="entry name" value="NAD(P)-binding Rossmann-like Domain"/>
    <property type="match status" value="1"/>
</dbReference>
<dbReference type="GO" id="GO:0005737">
    <property type="term" value="C:cytoplasm"/>
    <property type="evidence" value="ECO:0007669"/>
    <property type="project" value="TreeGrafter"/>
</dbReference>
<dbReference type="Gene3D" id="3.30.300.30">
    <property type="match status" value="2"/>
</dbReference>
<dbReference type="SUPFAM" id="SSF56801">
    <property type="entry name" value="Acetyl-CoA synthetase-like"/>
    <property type="match status" value="2"/>
</dbReference>
<dbReference type="Gene3D" id="3.40.50.12780">
    <property type="entry name" value="N-terminal domain of ligase-like"/>
    <property type="match status" value="2"/>
</dbReference>
<keyword evidence="3" id="KW-0436">Ligase</keyword>
<dbReference type="Pfam" id="PF00550">
    <property type="entry name" value="PP-binding"/>
    <property type="match status" value="1"/>
</dbReference>
<dbReference type="GO" id="GO:0031177">
    <property type="term" value="F:phosphopantetheine binding"/>
    <property type="evidence" value="ECO:0007669"/>
    <property type="project" value="TreeGrafter"/>
</dbReference>
<dbReference type="Proteomes" id="UP000711996">
    <property type="component" value="Unassembled WGS sequence"/>
</dbReference>
<dbReference type="NCBIfam" id="TIGR01746">
    <property type="entry name" value="Thioester-redct"/>
    <property type="match status" value="1"/>
</dbReference>
<gene>
    <name evidence="6" type="primary">atnA-1</name>
    <name evidence="6" type="ORF">CGCSCA2_v012833</name>
</gene>
<dbReference type="SUPFAM" id="SSF47336">
    <property type="entry name" value="ACP-like"/>
    <property type="match status" value="2"/>
</dbReference>
<evidence type="ECO:0000313" key="7">
    <source>
        <dbReference type="Proteomes" id="UP000711996"/>
    </source>
</evidence>
<dbReference type="PROSITE" id="PS00455">
    <property type="entry name" value="AMP_BINDING"/>
    <property type="match status" value="2"/>
</dbReference>
<dbReference type="EMBL" id="QPMT01000060">
    <property type="protein sequence ID" value="KAF4847162.1"/>
    <property type="molecule type" value="Genomic_DNA"/>
</dbReference>
<evidence type="ECO:0000259" key="5">
    <source>
        <dbReference type="PROSITE" id="PS50075"/>
    </source>
</evidence>
<organism evidence="6 7">
    <name type="scientific">Colletotrichum siamense</name>
    <name type="common">Anthracnose fungus</name>
    <dbReference type="NCBI Taxonomy" id="690259"/>
    <lineage>
        <taxon>Eukaryota</taxon>
        <taxon>Fungi</taxon>
        <taxon>Dikarya</taxon>
        <taxon>Ascomycota</taxon>
        <taxon>Pezizomycotina</taxon>
        <taxon>Sordariomycetes</taxon>
        <taxon>Hypocreomycetidae</taxon>
        <taxon>Glomerellales</taxon>
        <taxon>Glomerellaceae</taxon>
        <taxon>Colletotrichum</taxon>
        <taxon>Colletotrichum gloeosporioides species complex</taxon>
    </lineage>
</organism>
<dbReference type="PANTHER" id="PTHR45527">
    <property type="entry name" value="NONRIBOSOMAL PEPTIDE SYNTHETASE"/>
    <property type="match status" value="1"/>
</dbReference>
<dbReference type="CDD" id="cd05918">
    <property type="entry name" value="A_NRPS_SidN3_like"/>
    <property type="match status" value="2"/>
</dbReference>
<dbReference type="GO" id="GO:0043041">
    <property type="term" value="P:amino acid activation for nonribosomal peptide biosynthetic process"/>
    <property type="evidence" value="ECO:0007669"/>
    <property type="project" value="TreeGrafter"/>
</dbReference>
<dbReference type="Pfam" id="PF00501">
    <property type="entry name" value="AMP-binding"/>
    <property type="match status" value="2"/>
</dbReference>
<evidence type="ECO:0000256" key="4">
    <source>
        <dbReference type="SAM" id="MobiDB-lite"/>
    </source>
</evidence>
<evidence type="ECO:0000256" key="3">
    <source>
        <dbReference type="ARBA" id="ARBA00022598"/>
    </source>
</evidence>
<dbReference type="PROSITE" id="PS50075">
    <property type="entry name" value="CARRIER"/>
    <property type="match status" value="2"/>
</dbReference>
<keyword evidence="2" id="KW-0597">Phosphoprotein</keyword>
<dbReference type="InterPro" id="IPR036291">
    <property type="entry name" value="NAD(P)-bd_dom_sf"/>
</dbReference>
<dbReference type="Gene3D" id="1.10.1200.10">
    <property type="entry name" value="ACP-like"/>
    <property type="match status" value="1"/>
</dbReference>
<dbReference type="InterPro" id="IPR042099">
    <property type="entry name" value="ANL_N_sf"/>
</dbReference>
<dbReference type="InterPro" id="IPR023213">
    <property type="entry name" value="CAT-like_dom_sf"/>
</dbReference>
<feature type="region of interest" description="Disordered" evidence="4">
    <location>
        <begin position="54"/>
        <end position="79"/>
    </location>
</feature>
<evidence type="ECO:0000256" key="2">
    <source>
        <dbReference type="ARBA" id="ARBA00022553"/>
    </source>
</evidence>
<dbReference type="OrthoDB" id="416786at2759"/>